<comment type="caution">
    <text evidence="1">The sequence shown here is derived from an EMBL/GenBank/DDBJ whole genome shotgun (WGS) entry which is preliminary data.</text>
</comment>
<proteinExistence type="predicted"/>
<dbReference type="EMBL" id="LXQA010778794">
    <property type="protein sequence ID" value="MCI70581.1"/>
    <property type="molecule type" value="Genomic_DNA"/>
</dbReference>
<keyword evidence="2" id="KW-1185">Reference proteome</keyword>
<evidence type="ECO:0000313" key="2">
    <source>
        <dbReference type="Proteomes" id="UP000265520"/>
    </source>
</evidence>
<protein>
    <submittedName>
        <fullName evidence="1">Uncharacterized protein</fullName>
    </submittedName>
</protein>
<feature type="non-terminal residue" evidence="1">
    <location>
        <position position="39"/>
    </location>
</feature>
<accession>A0A392UAP2</accession>
<dbReference type="Proteomes" id="UP000265520">
    <property type="component" value="Unassembled WGS sequence"/>
</dbReference>
<reference evidence="1 2" key="1">
    <citation type="journal article" date="2018" name="Front. Plant Sci.">
        <title>Red Clover (Trifolium pratense) and Zigzag Clover (T. medium) - A Picture of Genomic Similarities and Differences.</title>
        <authorList>
            <person name="Dluhosova J."/>
            <person name="Istvanek J."/>
            <person name="Nedelnik J."/>
            <person name="Repkova J."/>
        </authorList>
    </citation>
    <scope>NUCLEOTIDE SEQUENCE [LARGE SCALE GENOMIC DNA]</scope>
    <source>
        <strain evidence="2">cv. 10/8</strain>
        <tissue evidence="1">Leaf</tissue>
    </source>
</reference>
<sequence length="39" mass="4370">MPDFCLPDRLLFFRRSPVCEPSLSISTSSCNLDFEASTS</sequence>
<dbReference type="AlphaFoldDB" id="A0A392UAP2"/>
<evidence type="ECO:0000313" key="1">
    <source>
        <dbReference type="EMBL" id="MCI70581.1"/>
    </source>
</evidence>
<organism evidence="1 2">
    <name type="scientific">Trifolium medium</name>
    <dbReference type="NCBI Taxonomy" id="97028"/>
    <lineage>
        <taxon>Eukaryota</taxon>
        <taxon>Viridiplantae</taxon>
        <taxon>Streptophyta</taxon>
        <taxon>Embryophyta</taxon>
        <taxon>Tracheophyta</taxon>
        <taxon>Spermatophyta</taxon>
        <taxon>Magnoliopsida</taxon>
        <taxon>eudicotyledons</taxon>
        <taxon>Gunneridae</taxon>
        <taxon>Pentapetalae</taxon>
        <taxon>rosids</taxon>
        <taxon>fabids</taxon>
        <taxon>Fabales</taxon>
        <taxon>Fabaceae</taxon>
        <taxon>Papilionoideae</taxon>
        <taxon>50 kb inversion clade</taxon>
        <taxon>NPAAA clade</taxon>
        <taxon>Hologalegina</taxon>
        <taxon>IRL clade</taxon>
        <taxon>Trifolieae</taxon>
        <taxon>Trifolium</taxon>
    </lineage>
</organism>
<name>A0A392UAP2_9FABA</name>